<feature type="signal peptide" evidence="8">
    <location>
        <begin position="1"/>
        <end position="19"/>
    </location>
</feature>
<keyword evidence="6 7" id="KW-0472">Membrane</keyword>
<evidence type="ECO:0000256" key="6">
    <source>
        <dbReference type="ARBA" id="ARBA00023136"/>
    </source>
</evidence>
<evidence type="ECO:0008006" key="11">
    <source>
        <dbReference type="Google" id="ProtNLM"/>
    </source>
</evidence>
<dbReference type="CDD" id="cd01127">
    <property type="entry name" value="TrwB_TraG_TraD_VirD4"/>
    <property type="match status" value="1"/>
</dbReference>
<evidence type="ECO:0000256" key="4">
    <source>
        <dbReference type="ARBA" id="ARBA00022692"/>
    </source>
</evidence>
<dbReference type="GO" id="GO:0005886">
    <property type="term" value="C:plasma membrane"/>
    <property type="evidence" value="ECO:0007669"/>
    <property type="project" value="UniProtKB-SubCell"/>
</dbReference>
<dbReference type="GeneID" id="84211950"/>
<dbReference type="InterPro" id="IPR003688">
    <property type="entry name" value="TraG/VirD4"/>
</dbReference>
<feature type="transmembrane region" description="Helical" evidence="7">
    <location>
        <begin position="311"/>
        <end position="337"/>
    </location>
</feature>
<keyword evidence="10" id="KW-1185">Reference proteome</keyword>
<evidence type="ECO:0000313" key="10">
    <source>
        <dbReference type="Proteomes" id="UP000013117"/>
    </source>
</evidence>
<feature type="chain" id="PRO_5004136978" description="TraD/TraG TraM recognition site domain-containing protein" evidence="8">
    <location>
        <begin position="20"/>
        <end position="875"/>
    </location>
</feature>
<dbReference type="PANTHER" id="PTHR37937:SF1">
    <property type="entry name" value="CONJUGATIVE TRANSFER: DNA TRANSPORT"/>
    <property type="match status" value="1"/>
</dbReference>
<keyword evidence="4 7" id="KW-0812">Transmembrane</keyword>
<dbReference type="Pfam" id="PF02534">
    <property type="entry name" value="T4SS-DNA_transf"/>
    <property type="match status" value="1"/>
</dbReference>
<dbReference type="STRING" id="202952.GCA_000747725_00373"/>
<organism evidence="9 10">
    <name type="scientific">Acinetobacter gerneri DSM 14967 = CIP 107464 = MTCC 9824</name>
    <dbReference type="NCBI Taxonomy" id="1120926"/>
    <lineage>
        <taxon>Bacteria</taxon>
        <taxon>Pseudomonadati</taxon>
        <taxon>Pseudomonadota</taxon>
        <taxon>Gammaproteobacteria</taxon>
        <taxon>Moraxellales</taxon>
        <taxon>Moraxellaceae</taxon>
        <taxon>Acinetobacter</taxon>
    </lineage>
</organism>
<evidence type="ECO:0000256" key="8">
    <source>
        <dbReference type="SAM" id="SignalP"/>
    </source>
</evidence>
<dbReference type="eggNOG" id="COG3505">
    <property type="taxonomic scope" value="Bacteria"/>
</dbReference>
<dbReference type="Gene3D" id="3.40.50.300">
    <property type="entry name" value="P-loop containing nucleotide triphosphate hydrolases"/>
    <property type="match status" value="1"/>
</dbReference>
<evidence type="ECO:0000256" key="5">
    <source>
        <dbReference type="ARBA" id="ARBA00022989"/>
    </source>
</evidence>
<dbReference type="PATRIC" id="fig|1120926.3.peg.263"/>
<dbReference type="PANTHER" id="PTHR37937">
    <property type="entry name" value="CONJUGATIVE TRANSFER: DNA TRANSPORT"/>
    <property type="match status" value="1"/>
</dbReference>
<dbReference type="Proteomes" id="UP000013117">
    <property type="component" value="Unassembled WGS sequence"/>
</dbReference>
<evidence type="ECO:0000256" key="1">
    <source>
        <dbReference type="ARBA" id="ARBA00004651"/>
    </source>
</evidence>
<name>N8YFL2_9GAMM</name>
<dbReference type="AlphaFoldDB" id="N8YFL2"/>
<dbReference type="HOGENOM" id="CLU_328375_0_0_6"/>
<sequence>MNKLLLASLVALCATGANAQGMAERTCKFEDATILANPTPDNLDSRHKLYEKYRILEADYAAADQYFLGKDCAKVEDAITRIVQIEKPILQVIAEDDFNAQEKLNNDTVNSIKAMLDSGNQTSVFNALEMMEGYLARGEYALAGKGLEQCQNNYGEAVRWRYQPCNPFPAIQQSQARELKRLGLHVDDTPSAIYTALASQYKDGTDEEKQKIQQFASSNIFEILPHNILGKISQLNAYNAVANQKEMRTAEKTKKIAENSTIVGNFTSTGERLKTAIWGWLGNAVMWAIICMILFRLPFISNKHRQNLVGLFPHIMITLLPFYAVYVAFGGLITPIIKDWPSWVSWCAIIFGFVPCVRLSKRLFPNLRLPALSFLKGKANKVTNNTVAADGLHGSAQWSNGVTAVDNGRMLMTGRVFKDSFGFALGRVTDKIPEKYDVDTRLRYMGHVMTIAPTGSGKGVGLVTPTLLEYPGSTIVLDPKGENYAITARYRRDVLGHKIYAIDPYNVLKGLGIEANVCSFNWLDYIDINSPDVVNQSSLIADMIVVAEGNSSDSSDHFNESAKSFLRGLLVHVASFPIEKRNMREVRRLVSETTPEEWDNLLIDMQLNEAGHNMAIRAANSLMATPEKEQGSILSTLRRHTAFLDDPRITDTLAHSDFNLRQLKREKMTVYLVMPPNLLEINKSFLRTAFGLALDGITSVTDKPEHKVLFLFDEFAQLGRMKTIEKALSIIRSYDARFWFIFQDISQLKDNYGSAWNTFISNCGATQYFGVGDYDTAKYVSDTLGKTTVEYSTSSQNSGTSMGGMNVNSSSGDGLSQQFTARDLMTPEEVSKLPSDKVIVMISGKGEAPYLLDRITYHEDAAYDGSYDPNPYEKG</sequence>
<comment type="similarity">
    <text evidence="2">Belongs to the VirD4/TraG family.</text>
</comment>
<comment type="subcellular location">
    <subcellularLocation>
        <location evidence="1">Cell membrane</location>
        <topology evidence="1">Multi-pass membrane protein</topology>
    </subcellularLocation>
</comment>
<keyword evidence="5 7" id="KW-1133">Transmembrane helix</keyword>
<keyword evidence="3" id="KW-1003">Cell membrane</keyword>
<dbReference type="SUPFAM" id="SSF52540">
    <property type="entry name" value="P-loop containing nucleoside triphosphate hydrolases"/>
    <property type="match status" value="1"/>
</dbReference>
<dbReference type="RefSeq" id="WP_004845033.1">
    <property type="nucleotide sequence ID" value="NZ_ASYY01000063.1"/>
</dbReference>
<protein>
    <recommendedName>
        <fullName evidence="11">TraD/TraG TraM recognition site domain-containing protein</fullName>
    </recommendedName>
</protein>
<proteinExistence type="inferred from homology"/>
<reference evidence="9 10" key="1">
    <citation type="submission" date="2013-02" db="EMBL/GenBank/DDBJ databases">
        <title>The Genome Sequence of Acinetobacter gerneri CIP 107464.</title>
        <authorList>
            <consortium name="The Broad Institute Genome Sequencing Platform"/>
            <consortium name="The Broad Institute Genome Sequencing Center for Infectious Disease"/>
            <person name="Cerqueira G."/>
            <person name="Feldgarden M."/>
            <person name="Courvalin P."/>
            <person name="Perichon B."/>
            <person name="Grillot-Courvalin C."/>
            <person name="Clermont D."/>
            <person name="Rocha E."/>
            <person name="Yoon E.-J."/>
            <person name="Nemec A."/>
            <person name="Walker B."/>
            <person name="Young S.K."/>
            <person name="Zeng Q."/>
            <person name="Gargeya S."/>
            <person name="Fitzgerald M."/>
            <person name="Haas B."/>
            <person name="Abouelleil A."/>
            <person name="Alvarado L."/>
            <person name="Arachchi H.M."/>
            <person name="Berlin A.M."/>
            <person name="Chapman S.B."/>
            <person name="Dewar J."/>
            <person name="Goldberg J."/>
            <person name="Griggs A."/>
            <person name="Gujja S."/>
            <person name="Hansen M."/>
            <person name="Howarth C."/>
            <person name="Imamovic A."/>
            <person name="Larimer J."/>
            <person name="McCowan C."/>
            <person name="Murphy C."/>
            <person name="Neiman D."/>
            <person name="Pearson M."/>
            <person name="Priest M."/>
            <person name="Roberts A."/>
            <person name="Saif S."/>
            <person name="Shea T."/>
            <person name="Sisk P."/>
            <person name="Sykes S."/>
            <person name="Wortman J."/>
            <person name="Nusbaum C."/>
            <person name="Birren B."/>
        </authorList>
    </citation>
    <scope>NUCLEOTIDE SEQUENCE [LARGE SCALE GENOMIC DNA]</scope>
    <source>
        <strain evidence="9 10">CIP 107464</strain>
    </source>
</reference>
<dbReference type="InterPro" id="IPR051539">
    <property type="entry name" value="T4SS-coupling_protein"/>
</dbReference>
<comment type="caution">
    <text evidence="9">The sequence shown here is derived from an EMBL/GenBank/DDBJ whole genome shotgun (WGS) entry which is preliminary data.</text>
</comment>
<accession>N8YFL2</accession>
<gene>
    <name evidence="9" type="ORF">F960_00283</name>
</gene>
<feature type="transmembrane region" description="Helical" evidence="7">
    <location>
        <begin position="277"/>
        <end position="299"/>
    </location>
</feature>
<evidence type="ECO:0000256" key="7">
    <source>
        <dbReference type="SAM" id="Phobius"/>
    </source>
</evidence>
<evidence type="ECO:0000313" key="9">
    <source>
        <dbReference type="EMBL" id="ENV35476.1"/>
    </source>
</evidence>
<keyword evidence="8" id="KW-0732">Signal</keyword>
<evidence type="ECO:0000256" key="3">
    <source>
        <dbReference type="ARBA" id="ARBA00022475"/>
    </source>
</evidence>
<dbReference type="EMBL" id="APPN01000021">
    <property type="protein sequence ID" value="ENV35476.1"/>
    <property type="molecule type" value="Genomic_DNA"/>
</dbReference>
<dbReference type="InterPro" id="IPR027417">
    <property type="entry name" value="P-loop_NTPase"/>
</dbReference>
<evidence type="ECO:0000256" key="2">
    <source>
        <dbReference type="ARBA" id="ARBA00008806"/>
    </source>
</evidence>